<dbReference type="EMBL" id="CM042019">
    <property type="protein sequence ID" value="KAI3825763.1"/>
    <property type="molecule type" value="Genomic_DNA"/>
</dbReference>
<accession>A0ACB9K0F1</accession>
<sequence>MFLLQAIINGANLAIAQKPGPTQQSFKCRDTGNFLSDDLLTCRDNEFKSLYKSMGDPGSYIGFDDGFATSIKMITKGVWNYALCPPIIKMEACLECLNNTIPYLIKNCPKQKEGVAWTALPKGNFAEWAWTSFSTPPNETPATVAELEKGLTLLANNLKEKAAGGDNNKKFASGAIPYGPGPGAGNAWPLYGYMQCTPGLDKDKCMKCLNDANNFIHNCCGKGRKLSAIALSTNCYFWYAHMDFSPKKL</sequence>
<dbReference type="Proteomes" id="UP001056120">
    <property type="component" value="Linkage Group LG02"/>
</dbReference>
<gene>
    <name evidence="1" type="ORF">L1987_07384</name>
</gene>
<proteinExistence type="predicted"/>
<name>A0ACB9K0F1_9ASTR</name>
<keyword evidence="2" id="KW-1185">Reference proteome</keyword>
<reference evidence="2" key="1">
    <citation type="journal article" date="2022" name="Mol. Ecol. Resour.">
        <title>The genomes of chicory, endive, great burdock and yacon provide insights into Asteraceae palaeo-polyploidization history and plant inulin production.</title>
        <authorList>
            <person name="Fan W."/>
            <person name="Wang S."/>
            <person name="Wang H."/>
            <person name="Wang A."/>
            <person name="Jiang F."/>
            <person name="Liu H."/>
            <person name="Zhao H."/>
            <person name="Xu D."/>
            <person name="Zhang Y."/>
        </authorList>
    </citation>
    <scope>NUCLEOTIDE SEQUENCE [LARGE SCALE GENOMIC DNA]</scope>
    <source>
        <strain evidence="2">cv. Yunnan</strain>
    </source>
</reference>
<comment type="caution">
    <text evidence="1">The sequence shown here is derived from an EMBL/GenBank/DDBJ whole genome shotgun (WGS) entry which is preliminary data.</text>
</comment>
<protein>
    <submittedName>
        <fullName evidence="1">Uncharacterized protein</fullName>
    </submittedName>
</protein>
<reference evidence="1 2" key="2">
    <citation type="journal article" date="2022" name="Mol. Ecol. Resour.">
        <title>The genomes of chicory, endive, great burdock and yacon provide insights into Asteraceae paleo-polyploidization history and plant inulin production.</title>
        <authorList>
            <person name="Fan W."/>
            <person name="Wang S."/>
            <person name="Wang H."/>
            <person name="Wang A."/>
            <person name="Jiang F."/>
            <person name="Liu H."/>
            <person name="Zhao H."/>
            <person name="Xu D."/>
            <person name="Zhang Y."/>
        </authorList>
    </citation>
    <scope>NUCLEOTIDE SEQUENCE [LARGE SCALE GENOMIC DNA]</scope>
    <source>
        <strain evidence="2">cv. Yunnan</strain>
        <tissue evidence="1">Leaves</tissue>
    </source>
</reference>
<organism evidence="1 2">
    <name type="scientific">Smallanthus sonchifolius</name>
    <dbReference type="NCBI Taxonomy" id="185202"/>
    <lineage>
        <taxon>Eukaryota</taxon>
        <taxon>Viridiplantae</taxon>
        <taxon>Streptophyta</taxon>
        <taxon>Embryophyta</taxon>
        <taxon>Tracheophyta</taxon>
        <taxon>Spermatophyta</taxon>
        <taxon>Magnoliopsida</taxon>
        <taxon>eudicotyledons</taxon>
        <taxon>Gunneridae</taxon>
        <taxon>Pentapetalae</taxon>
        <taxon>asterids</taxon>
        <taxon>campanulids</taxon>
        <taxon>Asterales</taxon>
        <taxon>Asteraceae</taxon>
        <taxon>Asteroideae</taxon>
        <taxon>Heliantheae alliance</taxon>
        <taxon>Millerieae</taxon>
        <taxon>Smallanthus</taxon>
    </lineage>
</organism>
<evidence type="ECO:0000313" key="1">
    <source>
        <dbReference type="EMBL" id="KAI3825763.1"/>
    </source>
</evidence>
<evidence type="ECO:0000313" key="2">
    <source>
        <dbReference type="Proteomes" id="UP001056120"/>
    </source>
</evidence>